<dbReference type="PANTHER" id="PTHR34596">
    <property type="entry name" value="CHITOPORIN"/>
    <property type="match status" value="1"/>
</dbReference>
<dbReference type="GO" id="GO:0015288">
    <property type="term" value="F:porin activity"/>
    <property type="evidence" value="ECO:0007669"/>
    <property type="project" value="TreeGrafter"/>
</dbReference>
<organism evidence="4 5">
    <name type="scientific">Pseudomonas syringae pv. actinidiae ICMP 19096</name>
    <dbReference type="NCBI Taxonomy" id="1194405"/>
    <lineage>
        <taxon>Bacteria</taxon>
        <taxon>Pseudomonadati</taxon>
        <taxon>Pseudomonadota</taxon>
        <taxon>Gammaproteobacteria</taxon>
        <taxon>Pseudomonadales</taxon>
        <taxon>Pseudomonadaceae</taxon>
        <taxon>Pseudomonas</taxon>
        <taxon>Pseudomonas syringae</taxon>
    </lineage>
</organism>
<sequence>GSNSGKEWERDTDIGYVIQSGSLKNVGMKVRNATVRSNFGNDLDETRLIVSYTLPLW</sequence>
<proteinExistence type="inferred from homology"/>
<dbReference type="Proteomes" id="UP000018849">
    <property type="component" value="Unassembled WGS sequence"/>
</dbReference>
<evidence type="ECO:0000256" key="1">
    <source>
        <dbReference type="ARBA" id="ARBA00009075"/>
    </source>
</evidence>
<feature type="non-terminal residue" evidence="4">
    <location>
        <position position="1"/>
    </location>
</feature>
<dbReference type="AlphaFoldDB" id="A0A656JNY6"/>
<evidence type="ECO:0000256" key="3">
    <source>
        <dbReference type="ARBA" id="ARBA00022729"/>
    </source>
</evidence>
<dbReference type="InterPro" id="IPR005318">
    <property type="entry name" value="OM_porin_bac"/>
</dbReference>
<accession>A0A656JNY6</accession>
<dbReference type="Gene3D" id="2.40.160.10">
    <property type="entry name" value="Porin"/>
    <property type="match status" value="1"/>
</dbReference>
<comment type="similarity">
    <text evidence="1">Belongs to the outer membrane porin (Opr) (TC 1.B.25) family.</text>
</comment>
<evidence type="ECO:0000313" key="4">
    <source>
        <dbReference type="EMBL" id="EPN42239.1"/>
    </source>
</evidence>
<keyword evidence="2" id="KW-0813">Transport</keyword>
<dbReference type="EMBL" id="AOKF01003034">
    <property type="protein sequence ID" value="EPN42239.1"/>
    <property type="molecule type" value="Genomic_DNA"/>
</dbReference>
<evidence type="ECO:0000256" key="2">
    <source>
        <dbReference type="ARBA" id="ARBA00022448"/>
    </source>
</evidence>
<reference evidence="4 5" key="1">
    <citation type="journal article" date="2013" name="PLoS Pathog.">
        <title>Genomic analysis of the Kiwifruit pathogen Pseudomonas syringae pv. actinidiae provides insight into the origins of an emergent plant disease.</title>
        <authorList>
            <person name="McCann H.C."/>
            <person name="Rikkerink E.H."/>
            <person name="Bertels F."/>
            <person name="Fiers M."/>
            <person name="Lu A."/>
            <person name="Rees-George J."/>
            <person name="Andersen M.T."/>
            <person name="Gleave A.P."/>
            <person name="Haubold B."/>
            <person name="Wohlers M.W."/>
            <person name="Guttman D.S."/>
            <person name="Wang P.W."/>
            <person name="Straub C."/>
            <person name="Vanneste J.L."/>
            <person name="Rainey P.B."/>
            <person name="Templeton M.D."/>
        </authorList>
    </citation>
    <scope>NUCLEOTIDE SEQUENCE [LARGE SCALE GENOMIC DNA]</scope>
    <source>
        <strain evidence="4 5">ICMP 19096</strain>
    </source>
</reference>
<comment type="caution">
    <text evidence="4">The sequence shown here is derived from an EMBL/GenBank/DDBJ whole genome shotgun (WGS) entry which is preliminary data.</text>
</comment>
<dbReference type="Pfam" id="PF03573">
    <property type="entry name" value="OprD"/>
    <property type="match status" value="1"/>
</dbReference>
<name>A0A656JNY6_PSESF</name>
<protein>
    <submittedName>
        <fullName evidence="4">Protein OpdO</fullName>
    </submittedName>
</protein>
<gene>
    <name evidence="4" type="ORF">A245_35355</name>
</gene>
<evidence type="ECO:0000313" key="5">
    <source>
        <dbReference type="Proteomes" id="UP000018849"/>
    </source>
</evidence>
<dbReference type="InterPro" id="IPR023614">
    <property type="entry name" value="Porin_dom_sf"/>
</dbReference>
<keyword evidence="3" id="KW-0732">Signal</keyword>
<dbReference type="PANTHER" id="PTHR34596:SF2">
    <property type="entry name" value="CHITOPORIN"/>
    <property type="match status" value="1"/>
</dbReference>
<dbReference type="GO" id="GO:0016020">
    <property type="term" value="C:membrane"/>
    <property type="evidence" value="ECO:0007669"/>
    <property type="project" value="InterPro"/>
</dbReference>